<sequence length="80" mass="9038">MGQGGFRRKVIGGSINFVPKPAPTLDFLSRYQIFLPKGQGVEVQLFQTYKPLLTLRFKCPTAYATRSGAKFLSRLSWQIN</sequence>
<keyword evidence="2" id="KW-1185">Reference proteome</keyword>
<dbReference type="STRING" id="118168.MC7420_3347"/>
<accession>B4VYS0</accession>
<proteinExistence type="predicted"/>
<dbReference type="EMBL" id="DS989861">
    <property type="protein sequence ID" value="EDX72901.1"/>
    <property type="molecule type" value="Genomic_DNA"/>
</dbReference>
<gene>
    <name evidence="1" type="ORF">MC7420_3347</name>
</gene>
<name>B4VYS0_9CYAN</name>
<dbReference type="HOGENOM" id="CLU_2583667_0_0_3"/>
<evidence type="ECO:0000313" key="2">
    <source>
        <dbReference type="Proteomes" id="UP000003835"/>
    </source>
</evidence>
<reference evidence="1 2" key="1">
    <citation type="submission" date="2008-07" db="EMBL/GenBank/DDBJ databases">
        <authorList>
            <person name="Tandeau de Marsac N."/>
            <person name="Ferriera S."/>
            <person name="Johnson J."/>
            <person name="Kravitz S."/>
            <person name="Beeson K."/>
            <person name="Sutton G."/>
            <person name="Rogers Y.-H."/>
            <person name="Friedman R."/>
            <person name="Frazier M."/>
            <person name="Venter J.C."/>
        </authorList>
    </citation>
    <scope>NUCLEOTIDE SEQUENCE [LARGE SCALE GENOMIC DNA]</scope>
    <source>
        <strain evidence="1 2">PCC 7420</strain>
    </source>
</reference>
<evidence type="ECO:0000313" key="1">
    <source>
        <dbReference type="EMBL" id="EDX72901.1"/>
    </source>
</evidence>
<dbReference type="AlphaFoldDB" id="B4VYS0"/>
<dbReference type="Proteomes" id="UP000003835">
    <property type="component" value="Unassembled WGS sequence"/>
</dbReference>
<organism evidence="1 2">
    <name type="scientific">Coleofasciculus chthonoplastes PCC 7420</name>
    <dbReference type="NCBI Taxonomy" id="118168"/>
    <lineage>
        <taxon>Bacteria</taxon>
        <taxon>Bacillati</taxon>
        <taxon>Cyanobacteriota</taxon>
        <taxon>Cyanophyceae</taxon>
        <taxon>Coleofasciculales</taxon>
        <taxon>Coleofasciculaceae</taxon>
        <taxon>Coleofasciculus</taxon>
    </lineage>
</organism>
<protein>
    <submittedName>
        <fullName evidence="1">Uncharacterized protein</fullName>
    </submittedName>
</protein>